<comment type="similarity">
    <text evidence="6">Belongs to the major facilitator superfamily. Spinster (TC 2.A.1.49) family.</text>
</comment>
<dbReference type="EMBL" id="EAAA01002881">
    <property type="status" value="NOT_ANNOTATED_CDS"/>
    <property type="molecule type" value="Genomic_DNA"/>
</dbReference>
<dbReference type="Gene3D" id="1.20.1250.20">
    <property type="entry name" value="MFS general substrate transporter like domains"/>
    <property type="match status" value="1"/>
</dbReference>
<dbReference type="InterPro" id="IPR011701">
    <property type="entry name" value="MFS"/>
</dbReference>
<feature type="transmembrane region" description="Helical" evidence="7">
    <location>
        <begin position="221"/>
        <end position="241"/>
    </location>
</feature>
<reference evidence="9" key="3">
    <citation type="submission" date="2025-08" db="UniProtKB">
        <authorList>
            <consortium name="Ensembl"/>
        </authorList>
    </citation>
    <scope>IDENTIFICATION</scope>
</reference>
<feature type="transmembrane region" description="Helical" evidence="7">
    <location>
        <begin position="12"/>
        <end position="36"/>
    </location>
</feature>
<dbReference type="GeneTree" id="ENSGT00390000013708"/>
<keyword evidence="2" id="KW-0813">Transport</keyword>
<dbReference type="GO" id="GO:0016020">
    <property type="term" value="C:membrane"/>
    <property type="evidence" value="ECO:0000318"/>
    <property type="project" value="GO_Central"/>
</dbReference>
<dbReference type="InParanoid" id="F6Y1U4"/>
<feature type="transmembrane region" description="Helical" evidence="7">
    <location>
        <begin position="431"/>
        <end position="449"/>
    </location>
</feature>
<feature type="transmembrane region" description="Helical" evidence="7">
    <location>
        <begin position="98"/>
        <end position="120"/>
    </location>
</feature>
<dbReference type="EMBL" id="EAAA01002882">
    <property type="status" value="NOT_ANNOTATED_CDS"/>
    <property type="molecule type" value="Genomic_DNA"/>
</dbReference>
<dbReference type="Proteomes" id="UP000008144">
    <property type="component" value="Chromosome 9"/>
</dbReference>
<dbReference type="SUPFAM" id="SSF103473">
    <property type="entry name" value="MFS general substrate transporter"/>
    <property type="match status" value="1"/>
</dbReference>
<accession>F6Y1U4</accession>
<evidence type="ECO:0000313" key="10">
    <source>
        <dbReference type="Proteomes" id="UP000008144"/>
    </source>
</evidence>
<evidence type="ECO:0000313" key="9">
    <source>
        <dbReference type="Ensembl" id="ENSCINP00000011718.3"/>
    </source>
</evidence>
<dbReference type="Ensembl" id="ENSCINT00000011718.3">
    <property type="protein sequence ID" value="ENSCINP00000011718.3"/>
    <property type="gene ID" value="ENSCING00000005658.3"/>
</dbReference>
<organism evidence="9 10">
    <name type="scientific">Ciona intestinalis</name>
    <name type="common">Transparent sea squirt</name>
    <name type="synonym">Ascidia intestinalis</name>
    <dbReference type="NCBI Taxonomy" id="7719"/>
    <lineage>
        <taxon>Eukaryota</taxon>
        <taxon>Metazoa</taxon>
        <taxon>Chordata</taxon>
        <taxon>Tunicata</taxon>
        <taxon>Ascidiacea</taxon>
        <taxon>Phlebobranchia</taxon>
        <taxon>Cionidae</taxon>
        <taxon>Ciona</taxon>
    </lineage>
</organism>
<dbReference type="InterPro" id="IPR020846">
    <property type="entry name" value="MFS_dom"/>
</dbReference>
<keyword evidence="3 7" id="KW-0812">Transmembrane</keyword>
<reference evidence="10" key="1">
    <citation type="journal article" date="2002" name="Science">
        <title>The draft genome of Ciona intestinalis: insights into chordate and vertebrate origins.</title>
        <authorList>
            <person name="Dehal P."/>
            <person name="Satou Y."/>
            <person name="Campbell R.K."/>
            <person name="Chapman J."/>
            <person name="Degnan B."/>
            <person name="De Tomaso A."/>
            <person name="Davidson B."/>
            <person name="Di Gregorio A."/>
            <person name="Gelpke M."/>
            <person name="Goodstein D.M."/>
            <person name="Harafuji N."/>
            <person name="Hastings K.E."/>
            <person name="Ho I."/>
            <person name="Hotta K."/>
            <person name="Huang W."/>
            <person name="Kawashima T."/>
            <person name="Lemaire P."/>
            <person name="Martinez D."/>
            <person name="Meinertzhagen I.A."/>
            <person name="Necula S."/>
            <person name="Nonaka M."/>
            <person name="Putnam N."/>
            <person name="Rash S."/>
            <person name="Saiga H."/>
            <person name="Satake M."/>
            <person name="Terry A."/>
            <person name="Yamada L."/>
            <person name="Wang H.G."/>
            <person name="Awazu S."/>
            <person name="Azumi K."/>
            <person name="Boore J."/>
            <person name="Branno M."/>
            <person name="Chin-Bow S."/>
            <person name="DeSantis R."/>
            <person name="Doyle S."/>
            <person name="Francino P."/>
            <person name="Keys D.N."/>
            <person name="Haga S."/>
            <person name="Hayashi H."/>
            <person name="Hino K."/>
            <person name="Imai K.S."/>
            <person name="Inaba K."/>
            <person name="Kano S."/>
            <person name="Kobayashi K."/>
            <person name="Kobayashi M."/>
            <person name="Lee B.I."/>
            <person name="Makabe K.W."/>
            <person name="Manohar C."/>
            <person name="Matassi G."/>
            <person name="Medina M."/>
            <person name="Mochizuki Y."/>
            <person name="Mount S."/>
            <person name="Morishita T."/>
            <person name="Miura S."/>
            <person name="Nakayama A."/>
            <person name="Nishizaka S."/>
            <person name="Nomoto H."/>
            <person name="Ohta F."/>
            <person name="Oishi K."/>
            <person name="Rigoutsos I."/>
            <person name="Sano M."/>
            <person name="Sasaki A."/>
            <person name="Sasakura Y."/>
            <person name="Shoguchi E."/>
            <person name="Shin-i T."/>
            <person name="Spagnuolo A."/>
            <person name="Stainier D."/>
            <person name="Suzuki M.M."/>
            <person name="Tassy O."/>
            <person name="Takatori N."/>
            <person name="Tokuoka M."/>
            <person name="Yagi K."/>
            <person name="Yoshizaki F."/>
            <person name="Wada S."/>
            <person name="Zhang C."/>
            <person name="Hyatt P.D."/>
            <person name="Larimer F."/>
            <person name="Detter C."/>
            <person name="Doggett N."/>
            <person name="Glavina T."/>
            <person name="Hawkins T."/>
            <person name="Richardson P."/>
            <person name="Lucas S."/>
            <person name="Kohara Y."/>
            <person name="Levine M."/>
            <person name="Satoh N."/>
            <person name="Rokhsar D.S."/>
        </authorList>
    </citation>
    <scope>NUCLEOTIDE SEQUENCE [LARGE SCALE GENOMIC DNA]</scope>
</reference>
<feature type="transmembrane region" description="Helical" evidence="7">
    <location>
        <begin position="369"/>
        <end position="391"/>
    </location>
</feature>
<dbReference type="OMA" id="FGSVYFE"/>
<dbReference type="PANTHER" id="PTHR23505">
    <property type="entry name" value="SPINSTER"/>
    <property type="match status" value="1"/>
</dbReference>
<keyword evidence="10" id="KW-1185">Reference proteome</keyword>
<evidence type="ECO:0000256" key="6">
    <source>
        <dbReference type="ARBA" id="ARBA00024338"/>
    </source>
</evidence>
<dbReference type="HOGENOM" id="CLU_001265_5_12_1"/>
<dbReference type="PROSITE" id="PS50850">
    <property type="entry name" value="MFS"/>
    <property type="match status" value="1"/>
</dbReference>
<evidence type="ECO:0000256" key="5">
    <source>
        <dbReference type="ARBA" id="ARBA00023136"/>
    </source>
</evidence>
<evidence type="ECO:0000256" key="1">
    <source>
        <dbReference type="ARBA" id="ARBA00004141"/>
    </source>
</evidence>
<dbReference type="PANTHER" id="PTHR23505:SF96">
    <property type="entry name" value="LP14756P"/>
    <property type="match status" value="1"/>
</dbReference>
<feature type="transmembrane region" description="Helical" evidence="7">
    <location>
        <begin position="335"/>
        <end position="357"/>
    </location>
</feature>
<dbReference type="InterPro" id="IPR044770">
    <property type="entry name" value="MFS_spinster-like"/>
</dbReference>
<reference evidence="9" key="4">
    <citation type="submission" date="2025-09" db="UniProtKB">
        <authorList>
            <consortium name="Ensembl"/>
        </authorList>
    </citation>
    <scope>IDENTIFICATION</scope>
</reference>
<keyword evidence="5 7" id="KW-0472">Membrane</keyword>
<protein>
    <recommendedName>
        <fullName evidence="8">Major facilitator superfamily (MFS) profile domain-containing protein</fullName>
    </recommendedName>
</protein>
<feature type="transmembrane region" description="Helical" evidence="7">
    <location>
        <begin position="397"/>
        <end position="419"/>
    </location>
</feature>
<evidence type="ECO:0000256" key="4">
    <source>
        <dbReference type="ARBA" id="ARBA00022989"/>
    </source>
</evidence>
<evidence type="ECO:0000256" key="3">
    <source>
        <dbReference type="ARBA" id="ARBA00022692"/>
    </source>
</evidence>
<evidence type="ECO:0000256" key="7">
    <source>
        <dbReference type="SAM" id="Phobius"/>
    </source>
</evidence>
<feature type="transmembrane region" description="Helical" evidence="7">
    <location>
        <begin position="127"/>
        <end position="148"/>
    </location>
</feature>
<comment type="subcellular location">
    <subcellularLocation>
        <location evidence="1">Membrane</location>
        <topology evidence="1">Multi-pass membrane protein</topology>
    </subcellularLocation>
</comment>
<dbReference type="InterPro" id="IPR036259">
    <property type="entry name" value="MFS_trans_sf"/>
</dbReference>
<dbReference type="GO" id="GO:0022857">
    <property type="term" value="F:transmembrane transporter activity"/>
    <property type="evidence" value="ECO:0000318"/>
    <property type="project" value="GO_Central"/>
</dbReference>
<feature type="transmembrane region" description="Helical" evidence="7">
    <location>
        <begin position="188"/>
        <end position="209"/>
    </location>
</feature>
<dbReference type="CDD" id="cd17328">
    <property type="entry name" value="MFS_spinster_like"/>
    <property type="match status" value="1"/>
</dbReference>
<feature type="transmembrane region" description="Helical" evidence="7">
    <location>
        <begin position="294"/>
        <end position="315"/>
    </location>
</feature>
<feature type="transmembrane region" description="Helical" evidence="7">
    <location>
        <begin position="154"/>
        <end position="176"/>
    </location>
</feature>
<sequence>MGCICCGERMSTWYYALILMGCYGVGELGHFIIGIISKPISQELQFGEKGCVTNISIIEQNVAKQNKCSQQNFDLCEKVYYENQTYCRWDYTGSGIEYQILAGPSFIAIFTVMGIMIGVLGDKYNRVRLLTGCILVYSTMALLSGFSTTYWQLIIFRLGFAAGEAGCAPLSASIIADKFSKSSRALAMSVFNWGIYLGYGSAFAVGNYVTEANIMGKGWRWSYYLTAIPGFIMMVIVFITIREPNRKVIGKEKAINDKSEMKEKKDSTEVFIEKNNKINTNVGILSKLWKTLKLFISQPTILMLLLAAAVRHTASFCWAYNTQLYFNHYFPNTNVGIWMTLCSIVGGSIGIASGGLISDLVVSRYGISTRLWVLVVSQGIAAPLAAMVLYLEPPYCFIALLSAYIFAEMWYGVAVTVIVELVPVKIRSTAVGMYGFVLGNVGGNLPVIVTKLKHINSGGLRFALYIMYPGGYLLR</sequence>
<feature type="domain" description="Major facilitator superfamily (MFS) profile" evidence="8">
    <location>
        <begin position="22"/>
        <end position="475"/>
    </location>
</feature>
<name>F6Y1U4_CIOIN</name>
<evidence type="ECO:0000256" key="2">
    <source>
        <dbReference type="ARBA" id="ARBA00022448"/>
    </source>
</evidence>
<keyword evidence="4 7" id="KW-1133">Transmembrane helix</keyword>
<dbReference type="AlphaFoldDB" id="F6Y1U4"/>
<evidence type="ECO:0000259" key="8">
    <source>
        <dbReference type="PROSITE" id="PS50850"/>
    </source>
</evidence>
<dbReference type="Pfam" id="PF07690">
    <property type="entry name" value="MFS_1"/>
    <property type="match status" value="1"/>
</dbReference>
<proteinExistence type="inferred from homology"/>
<reference evidence="9" key="2">
    <citation type="journal article" date="2008" name="Genome Biol.">
        <title>Improved genome assembly and evidence-based global gene model set for the chordate Ciona intestinalis: new insight into intron and operon populations.</title>
        <authorList>
            <person name="Satou Y."/>
            <person name="Mineta K."/>
            <person name="Ogasawara M."/>
            <person name="Sasakura Y."/>
            <person name="Shoguchi E."/>
            <person name="Ueno K."/>
            <person name="Yamada L."/>
            <person name="Matsumoto J."/>
            <person name="Wasserscheid J."/>
            <person name="Dewar K."/>
            <person name="Wiley G.B."/>
            <person name="Macmil S.L."/>
            <person name="Roe B.A."/>
            <person name="Zeller R.W."/>
            <person name="Hastings K.E."/>
            <person name="Lemaire P."/>
            <person name="Lindquist E."/>
            <person name="Endo T."/>
            <person name="Hotta K."/>
            <person name="Inaba K."/>
        </authorList>
    </citation>
    <scope>NUCLEOTIDE SEQUENCE [LARGE SCALE GENOMIC DNA]</scope>
    <source>
        <strain evidence="9">wild type</strain>
    </source>
</reference>